<feature type="domain" description="HepT-like" evidence="1">
    <location>
        <begin position="45"/>
        <end position="151"/>
    </location>
</feature>
<dbReference type="AlphaFoldDB" id="A0A1F7F778"/>
<gene>
    <name evidence="2" type="ORF">A2519_15915</name>
</gene>
<protein>
    <recommendedName>
        <fullName evidence="1">HepT-like domain-containing protein</fullName>
    </recommendedName>
</protein>
<proteinExistence type="predicted"/>
<comment type="caution">
    <text evidence="2">The sequence shown here is derived from an EMBL/GenBank/DDBJ whole genome shotgun (WGS) entry which is preliminary data.</text>
</comment>
<organism evidence="2 3">
    <name type="scientific">Candidatus Raymondbacteria bacterium RIFOXYD12_FULL_49_13</name>
    <dbReference type="NCBI Taxonomy" id="1817890"/>
    <lineage>
        <taxon>Bacteria</taxon>
        <taxon>Raymondiibacteriota</taxon>
    </lineage>
</organism>
<reference evidence="2 3" key="1">
    <citation type="journal article" date="2016" name="Nat. Commun.">
        <title>Thousands of microbial genomes shed light on interconnected biogeochemical processes in an aquifer system.</title>
        <authorList>
            <person name="Anantharaman K."/>
            <person name="Brown C.T."/>
            <person name="Hug L.A."/>
            <person name="Sharon I."/>
            <person name="Castelle C.J."/>
            <person name="Probst A.J."/>
            <person name="Thomas B.C."/>
            <person name="Singh A."/>
            <person name="Wilkins M.J."/>
            <person name="Karaoz U."/>
            <person name="Brodie E.L."/>
            <person name="Williams K.H."/>
            <person name="Hubbard S.S."/>
            <person name="Banfield J.F."/>
        </authorList>
    </citation>
    <scope>NUCLEOTIDE SEQUENCE [LARGE SCALE GENOMIC DNA]</scope>
</reference>
<sequence>MTDLKEHLAGRIRQYLTDLVQVQERVLKVWDAYEKTKNEFLLDSVALNLQNFYSAVENMLKAIAERIDGHLPIGENWHSELLGQLSTEVSGLRPAVISHATKEGLSEYRSFRHIVRNIYAFNMDPRKIKPLIDKLPTATQGLQKELIAFLALLGS</sequence>
<name>A0A1F7F778_UNCRA</name>
<evidence type="ECO:0000259" key="1">
    <source>
        <dbReference type="Pfam" id="PF20797"/>
    </source>
</evidence>
<dbReference type="EMBL" id="MFYX01000109">
    <property type="protein sequence ID" value="OGK02356.1"/>
    <property type="molecule type" value="Genomic_DNA"/>
</dbReference>
<accession>A0A1F7F778</accession>
<dbReference type="Proteomes" id="UP000179243">
    <property type="component" value="Unassembled WGS sequence"/>
</dbReference>
<dbReference type="InterPro" id="IPR048769">
    <property type="entry name" value="HepT-like_dom"/>
</dbReference>
<evidence type="ECO:0000313" key="2">
    <source>
        <dbReference type="EMBL" id="OGK02356.1"/>
    </source>
</evidence>
<dbReference type="Pfam" id="PF20797">
    <property type="entry name" value="HepT-like_2"/>
    <property type="match status" value="1"/>
</dbReference>
<evidence type="ECO:0000313" key="3">
    <source>
        <dbReference type="Proteomes" id="UP000179243"/>
    </source>
</evidence>